<feature type="region of interest" description="Disordered" evidence="1">
    <location>
        <begin position="1"/>
        <end position="60"/>
    </location>
</feature>
<protein>
    <recommendedName>
        <fullName evidence="3">PiggyBac transposable element-derived protein domain-containing protein</fullName>
    </recommendedName>
</protein>
<keyword evidence="5" id="KW-1185">Reference proteome</keyword>
<keyword evidence="2" id="KW-0472">Membrane</keyword>
<sequence>MNVGRVMQLFFRPGKAGEEEDSEPESDLESEDFDDDSESQSDPWKTEKDPDSVPDISRFQPRRQPGIQLETLSTHSPKELFQLFFATDTVLKMCKYTNKHAARNKELGKKYKWVDVEMDDLYKFFGLLFYMSLVSLCRIQDYWRQNHIFYVPFPAKVMPRDRFQTILWNIYLSDLEEDEQNDKKGTPGHDKLARVRPLYEAIRCACQAYYHPKRELAVDERMVAAKAKTGMKQYMKVKPNKWGIKLFVLAESSSGYTIQFDIHTGKTGAIRHHGLAYDVVMNLIQKSSLGTGYHIYMDNFYTSPRLFKDLTSMKFGACGTYREGRKGFPRVRENDFTRDSERGSVRWIRQGQLLFVKWLDTQEVSMCSTIHPAFSGDMVERRMKDKDGSWTTRRIPCPTPVLAYNKNMGRVEQSDKLIQYYSTLRKTACWYKTLLLHFLDIAATNAYVLHCELSSVKSRQPMTHKEFMTVLVCQLCDVDMEGNPRSRKSDHIPVAISEVQESAQRAPRGRLRCKRLKNQTFPTQILWCFFVFFCNVRSSVFIHHIKMNK</sequence>
<dbReference type="PANTHER" id="PTHR46599:SF3">
    <property type="entry name" value="PIGGYBAC TRANSPOSABLE ELEMENT-DERIVED PROTEIN 4"/>
    <property type="match status" value="1"/>
</dbReference>
<feature type="transmembrane region" description="Helical" evidence="2">
    <location>
        <begin position="524"/>
        <end position="545"/>
    </location>
</feature>
<dbReference type="InterPro" id="IPR029526">
    <property type="entry name" value="PGBD"/>
</dbReference>
<keyword evidence="2" id="KW-1133">Transmembrane helix</keyword>
<dbReference type="AlphaFoldDB" id="A0A3Q1ECD4"/>
<dbReference type="PANTHER" id="PTHR46599">
    <property type="entry name" value="PIGGYBAC TRANSPOSABLE ELEMENT-DERIVED PROTEIN 4"/>
    <property type="match status" value="1"/>
</dbReference>
<evidence type="ECO:0000313" key="4">
    <source>
        <dbReference type="Ensembl" id="ENSAPOP00000000462.1"/>
    </source>
</evidence>
<dbReference type="Proteomes" id="UP000257200">
    <property type="component" value="Unplaced"/>
</dbReference>
<evidence type="ECO:0000256" key="1">
    <source>
        <dbReference type="SAM" id="MobiDB-lite"/>
    </source>
</evidence>
<organism evidence="4 5">
    <name type="scientific">Acanthochromis polyacanthus</name>
    <name type="common">spiny chromis</name>
    <dbReference type="NCBI Taxonomy" id="80966"/>
    <lineage>
        <taxon>Eukaryota</taxon>
        <taxon>Metazoa</taxon>
        <taxon>Chordata</taxon>
        <taxon>Craniata</taxon>
        <taxon>Vertebrata</taxon>
        <taxon>Euteleostomi</taxon>
        <taxon>Actinopterygii</taxon>
        <taxon>Neopterygii</taxon>
        <taxon>Teleostei</taxon>
        <taxon>Neoteleostei</taxon>
        <taxon>Acanthomorphata</taxon>
        <taxon>Ovalentaria</taxon>
        <taxon>Pomacentridae</taxon>
        <taxon>Acanthochromis</taxon>
    </lineage>
</organism>
<dbReference type="Ensembl" id="ENSAPOT00000016831.1">
    <property type="protein sequence ID" value="ENSAPOP00000000462.1"/>
    <property type="gene ID" value="ENSAPOG00000001652.1"/>
</dbReference>
<feature type="compositionally biased region" description="Acidic residues" evidence="1">
    <location>
        <begin position="18"/>
        <end position="39"/>
    </location>
</feature>
<proteinExistence type="predicted"/>
<accession>A0A3Q1ECD4</accession>
<dbReference type="STRING" id="80966.ENSAPOP00000000462"/>
<dbReference type="Pfam" id="PF13843">
    <property type="entry name" value="DDE_Tnp_1_7"/>
    <property type="match status" value="1"/>
</dbReference>
<evidence type="ECO:0000313" key="5">
    <source>
        <dbReference type="Proteomes" id="UP000257200"/>
    </source>
</evidence>
<feature type="domain" description="PiggyBac transposable element-derived protein" evidence="3">
    <location>
        <begin position="76"/>
        <end position="447"/>
    </location>
</feature>
<name>A0A3Q1ECD4_9TELE</name>
<dbReference type="GeneTree" id="ENSGT00940000163467"/>
<reference evidence="4" key="2">
    <citation type="submission" date="2025-09" db="UniProtKB">
        <authorList>
            <consortium name="Ensembl"/>
        </authorList>
    </citation>
    <scope>IDENTIFICATION</scope>
</reference>
<reference evidence="4" key="1">
    <citation type="submission" date="2025-08" db="UniProtKB">
        <authorList>
            <consortium name="Ensembl"/>
        </authorList>
    </citation>
    <scope>IDENTIFICATION</scope>
</reference>
<keyword evidence="2" id="KW-0812">Transmembrane</keyword>
<dbReference type="InParanoid" id="A0A3Q1ECD4"/>
<evidence type="ECO:0000259" key="3">
    <source>
        <dbReference type="Pfam" id="PF13843"/>
    </source>
</evidence>
<evidence type="ECO:0000256" key="2">
    <source>
        <dbReference type="SAM" id="Phobius"/>
    </source>
</evidence>